<dbReference type="PRINTS" id="PR00332">
    <property type="entry name" value="HISTRIAD"/>
</dbReference>
<dbReference type="PANTHER" id="PTHR46648">
    <property type="entry name" value="HIT FAMILY PROTEIN 1"/>
    <property type="match status" value="1"/>
</dbReference>
<protein>
    <submittedName>
        <fullName evidence="5">Histidine triad (HIT) nucleotide-binding protein</fullName>
    </submittedName>
</protein>
<dbReference type="EMBL" id="JAJA02000001">
    <property type="protein sequence ID" value="KWS04556.1"/>
    <property type="molecule type" value="Genomic_DNA"/>
</dbReference>
<dbReference type="GO" id="GO:0009117">
    <property type="term" value="P:nucleotide metabolic process"/>
    <property type="evidence" value="ECO:0007669"/>
    <property type="project" value="TreeGrafter"/>
</dbReference>
<dbReference type="PANTHER" id="PTHR46648:SF1">
    <property type="entry name" value="ADENOSINE 5'-MONOPHOSPHORAMIDASE HNT1"/>
    <property type="match status" value="1"/>
</dbReference>
<reference evidence="5 6" key="1">
    <citation type="journal article" date="2014" name="Genome Announc.">
        <title>Draft Genome Sequence of Lysobacter capsici AZ78, a Bacterium Antagonistic to Plant-Pathogenic Oomycetes.</title>
        <authorList>
            <person name="Puopolo G."/>
            <person name="Sonego P."/>
            <person name="Engelen K."/>
            <person name="Pertot I."/>
        </authorList>
    </citation>
    <scope>NUCLEOTIDE SEQUENCE [LARGE SCALE GENOMIC DNA]</scope>
    <source>
        <strain evidence="5 6">AZ78</strain>
    </source>
</reference>
<sequence>MSECACVFCDIIAGRVPASFVYRDDRVVAFMDLRQAVPGHVLIVPLRHIPDLYALDEATAGHLMAIAVRIAKALAADQRPAGLNLWQSNGEAGGQEVPHVHLHVQPRRVDDGILRLYRHGLPAPSDRPSLDALAERIAARL</sequence>
<evidence type="ECO:0000259" key="4">
    <source>
        <dbReference type="PROSITE" id="PS51084"/>
    </source>
</evidence>
<feature type="domain" description="HIT" evidence="4">
    <location>
        <begin position="7"/>
        <end position="114"/>
    </location>
</feature>
<feature type="active site" description="Tele-AMP-histidine intermediate" evidence="1">
    <location>
        <position position="101"/>
    </location>
</feature>
<evidence type="ECO:0000313" key="6">
    <source>
        <dbReference type="Proteomes" id="UP000023435"/>
    </source>
</evidence>
<evidence type="ECO:0000313" key="5">
    <source>
        <dbReference type="EMBL" id="KWS04556.1"/>
    </source>
</evidence>
<dbReference type="SUPFAM" id="SSF54197">
    <property type="entry name" value="HIT-like"/>
    <property type="match status" value="1"/>
</dbReference>
<gene>
    <name evidence="5" type="ORF">AZ78_2106</name>
</gene>
<dbReference type="AlphaFoldDB" id="A0A108U8K2"/>
<evidence type="ECO:0000256" key="1">
    <source>
        <dbReference type="PIRSR" id="PIRSR601310-1"/>
    </source>
</evidence>
<dbReference type="CDD" id="cd01277">
    <property type="entry name" value="HINT_subgroup"/>
    <property type="match status" value="1"/>
</dbReference>
<dbReference type="InterPro" id="IPR001310">
    <property type="entry name" value="Histidine_triad_HIT"/>
</dbReference>
<dbReference type="OrthoDB" id="9784774at2"/>
<keyword evidence="6" id="KW-1185">Reference proteome</keyword>
<evidence type="ECO:0000256" key="2">
    <source>
        <dbReference type="PIRSR" id="PIRSR601310-3"/>
    </source>
</evidence>
<dbReference type="PROSITE" id="PS51084">
    <property type="entry name" value="HIT_2"/>
    <property type="match status" value="1"/>
</dbReference>
<dbReference type="Gene3D" id="3.30.428.10">
    <property type="entry name" value="HIT-like"/>
    <property type="match status" value="1"/>
</dbReference>
<feature type="short sequence motif" description="Histidine triad motif" evidence="2 3">
    <location>
        <begin position="99"/>
        <end position="103"/>
    </location>
</feature>
<dbReference type="InterPro" id="IPR039384">
    <property type="entry name" value="HINT"/>
</dbReference>
<dbReference type="RefSeq" id="WP_036115765.1">
    <property type="nucleotide sequence ID" value="NZ_JAJA02000001.1"/>
</dbReference>
<comment type="caution">
    <text evidence="5">The sequence shown here is derived from an EMBL/GenBank/DDBJ whole genome shotgun (WGS) entry which is preliminary data.</text>
</comment>
<organism evidence="5 6">
    <name type="scientific">Lysobacter capsici AZ78</name>
    <dbReference type="NCBI Taxonomy" id="1444315"/>
    <lineage>
        <taxon>Bacteria</taxon>
        <taxon>Pseudomonadati</taxon>
        <taxon>Pseudomonadota</taxon>
        <taxon>Gammaproteobacteria</taxon>
        <taxon>Lysobacterales</taxon>
        <taxon>Lysobacteraceae</taxon>
        <taxon>Lysobacter</taxon>
    </lineage>
</organism>
<evidence type="ECO:0000256" key="3">
    <source>
        <dbReference type="PROSITE-ProRule" id="PRU00464"/>
    </source>
</evidence>
<dbReference type="InterPro" id="IPR011146">
    <property type="entry name" value="HIT-like"/>
</dbReference>
<name>A0A108U8K2_9GAMM</name>
<dbReference type="Pfam" id="PF01230">
    <property type="entry name" value="HIT"/>
    <property type="match status" value="1"/>
</dbReference>
<proteinExistence type="predicted"/>
<dbReference type="GO" id="GO:0003824">
    <property type="term" value="F:catalytic activity"/>
    <property type="evidence" value="ECO:0007669"/>
    <property type="project" value="InterPro"/>
</dbReference>
<dbReference type="Proteomes" id="UP000023435">
    <property type="component" value="Unassembled WGS sequence"/>
</dbReference>
<accession>A0A108U8K2</accession>
<dbReference type="InterPro" id="IPR036265">
    <property type="entry name" value="HIT-like_sf"/>
</dbReference>